<dbReference type="Gene3D" id="3.40.1260.20">
    <property type="entry name" value="Ribonuclease E, catalytic domain"/>
    <property type="match status" value="1"/>
</dbReference>
<keyword evidence="8" id="KW-0997">Cell inner membrane</keyword>
<name>A0ABV6JSA1_9PROT</name>
<dbReference type="Gene3D" id="2.40.50.140">
    <property type="entry name" value="Nucleic acid-binding proteins"/>
    <property type="match status" value="2"/>
</dbReference>
<evidence type="ECO:0000256" key="5">
    <source>
        <dbReference type="ARBA" id="ARBA00022801"/>
    </source>
</evidence>
<feature type="compositionally biased region" description="Low complexity" evidence="9">
    <location>
        <begin position="859"/>
        <end position="870"/>
    </location>
</feature>
<feature type="compositionally biased region" description="Basic and acidic residues" evidence="9">
    <location>
        <begin position="89"/>
        <end position="132"/>
    </location>
</feature>
<evidence type="ECO:0000259" key="10">
    <source>
        <dbReference type="Pfam" id="PF10150"/>
    </source>
</evidence>
<evidence type="ECO:0000259" key="11">
    <source>
        <dbReference type="Pfam" id="PF20833"/>
    </source>
</evidence>
<dbReference type="InterPro" id="IPR048583">
    <property type="entry name" value="RNase_E_G_thioredoxin-like"/>
</dbReference>
<keyword evidence="8" id="KW-0819">tRNA processing</keyword>
<comment type="catalytic activity">
    <reaction evidence="8">
        <text>Endonucleolytic cleavage of single-stranded RNA in A- and U-rich regions.</text>
        <dbReference type="EC" id="3.1.26.12"/>
    </reaction>
</comment>
<dbReference type="EMBL" id="JBHLUN010000006">
    <property type="protein sequence ID" value="MFC0408606.1"/>
    <property type="molecule type" value="Genomic_DNA"/>
</dbReference>
<organism evidence="12 13">
    <name type="scientific">Roseomonas elaeocarpi</name>
    <dbReference type="NCBI Taxonomy" id="907779"/>
    <lineage>
        <taxon>Bacteria</taxon>
        <taxon>Pseudomonadati</taxon>
        <taxon>Pseudomonadota</taxon>
        <taxon>Alphaproteobacteria</taxon>
        <taxon>Acetobacterales</taxon>
        <taxon>Roseomonadaceae</taxon>
        <taxon>Roseomonas</taxon>
    </lineage>
</organism>
<comment type="cofactor">
    <cofactor evidence="8">
        <name>Zn(2+)</name>
        <dbReference type="ChEBI" id="CHEBI:29105"/>
    </cofactor>
    <text evidence="8">Binds 2 Zn(2+) ions per homotetramer.</text>
</comment>
<keyword evidence="6 8" id="KW-0460">Magnesium</keyword>
<keyword evidence="4 8" id="KW-0255">Endonuclease</keyword>
<keyword evidence="8" id="KW-0862">Zinc</keyword>
<feature type="region of interest" description="Disordered" evidence="9">
    <location>
        <begin position="74"/>
        <end position="266"/>
    </location>
</feature>
<feature type="binding site" evidence="8">
    <location>
        <position position="662"/>
    </location>
    <ligand>
        <name>Zn(2+)</name>
        <dbReference type="ChEBI" id="CHEBI:29105"/>
        <note>ligand shared between dimeric partners</note>
    </ligand>
</feature>
<evidence type="ECO:0000256" key="6">
    <source>
        <dbReference type="ARBA" id="ARBA00022842"/>
    </source>
</evidence>
<feature type="compositionally biased region" description="Acidic residues" evidence="9">
    <location>
        <begin position="75"/>
        <end position="88"/>
    </location>
</feature>
<dbReference type="InterPro" id="IPR012340">
    <property type="entry name" value="NA-bd_OB-fold"/>
</dbReference>
<evidence type="ECO:0000313" key="13">
    <source>
        <dbReference type="Proteomes" id="UP001589865"/>
    </source>
</evidence>
<keyword evidence="1 8" id="KW-0963">Cytoplasm</keyword>
<dbReference type="PANTHER" id="PTHR30001">
    <property type="entry name" value="RIBONUCLEASE"/>
    <property type="match status" value="1"/>
</dbReference>
<feature type="compositionally biased region" description="Low complexity" evidence="9">
    <location>
        <begin position="237"/>
        <end position="262"/>
    </location>
</feature>
<evidence type="ECO:0000313" key="12">
    <source>
        <dbReference type="EMBL" id="MFC0408606.1"/>
    </source>
</evidence>
<keyword evidence="2 8" id="KW-0540">Nuclease</keyword>
<feature type="binding site" evidence="8">
    <location>
        <position position="561"/>
    </location>
    <ligand>
        <name>Mg(2+)</name>
        <dbReference type="ChEBI" id="CHEBI:18420"/>
        <note>catalytic</note>
    </ligand>
</feature>
<keyword evidence="3 8" id="KW-0479">Metal-binding</keyword>
<evidence type="ECO:0000256" key="2">
    <source>
        <dbReference type="ARBA" id="ARBA00022722"/>
    </source>
</evidence>
<protein>
    <recommendedName>
        <fullName evidence="8">Ribonuclease E</fullName>
        <shortName evidence="8">RNase E</shortName>
        <ecNumber evidence="8">3.1.26.12</ecNumber>
    </recommendedName>
</protein>
<accession>A0ABV6JSA1</accession>
<comment type="similarity">
    <text evidence="8">Belongs to the RNase E/G family. RNase E subfamily.</text>
</comment>
<keyword evidence="8" id="KW-0698">rRNA processing</keyword>
<feature type="compositionally biased region" description="Low complexity" evidence="9">
    <location>
        <begin position="924"/>
        <end position="993"/>
    </location>
</feature>
<dbReference type="Proteomes" id="UP001589865">
    <property type="component" value="Unassembled WGS sequence"/>
</dbReference>
<evidence type="ECO:0000256" key="8">
    <source>
        <dbReference type="HAMAP-Rule" id="MF_00970"/>
    </source>
</evidence>
<dbReference type="SUPFAM" id="SSF50249">
    <property type="entry name" value="Nucleic acid-binding proteins"/>
    <property type="match status" value="1"/>
</dbReference>
<comment type="caution">
    <text evidence="12">The sequence shown here is derived from an EMBL/GenBank/DDBJ whole genome shotgun (WGS) entry which is preliminary data.</text>
</comment>
<feature type="compositionally biased region" description="Low complexity" evidence="9">
    <location>
        <begin position="1054"/>
        <end position="1104"/>
    </location>
</feature>
<keyword evidence="8" id="KW-1003">Cell membrane</keyword>
<dbReference type="InterPro" id="IPR004659">
    <property type="entry name" value="RNase_E/G"/>
</dbReference>
<feature type="domain" description="RNA-binding protein AU-1/Ribonuclease E/G" evidence="10">
    <location>
        <begin position="378"/>
        <end position="649"/>
    </location>
</feature>
<keyword evidence="7 8" id="KW-0694">RNA-binding</keyword>
<sequence>MDGNRIEDFDVEAADRLPLKGNIYLAKVVRVEPSLQAAFVEYGGNRHGFLAFSEIHPDYYQIPTADRQRLLEMQAQEEEEDDEAELDTAAERPAPDDDRDLRRRNREGGREGGRDDRRGSRDDRRNRRRDAGPARNEVPIQEGQPPESASGDVPGEVPEEFTGGSLITPVEPGSTPAPEAPRTELRIEPRIIGAAPTPATVPASTPDAPSAPEAAEAQPAAGSFDSLTGTDLPPPAEATASSDAAGNAAPAGAPSAEATPAEQAPHQTFGEAIPEEGSAEQPRGGRAQPMSMHVDQVVEEAPAAPDTLEDEEPAPETIGGDENGEGPSEERSRERRSTPRFMRHYKIQEVIRRRQILLVQVVKEERGNKGAALTTYISLAGRFSVLMPNSPRGGGVSRKITQVADRKRLREAVDEMNLPKGMSIIVRTAGAQRPKPEIRRDGEYLLRLWDDIRERTMASTAPALIYEEADLIKRAIRDTYGREVEDIEVEGEQAWKQAREFMRMIMPQHERRIRLYRDPSMPLFARAGAEQQLDAMMSPVVQLKSGGYIVINQTEALVAIDVNSGRATRDRHIEDTALRTNCEAADEIARQLRLRDLAGLIVIDFIDMESSRHDAQVERRIKDALRSDRARIQVGRISHFGLLEMSRQRLRPSLTEHAFMTCPHCQGRGIVRSLESSALHVLRAIEEEGAKRRASEIVVHAAEPVAMHLLNRKRDRLAGIETRHAMAVLISGDHALSEAQFRIERTRAQTAPAPQPLERAPALRMDYAPEAVPEPEEILPEPAEEVAEEGIETGVTPESETEESRAENRRRRRRRRGGRRENGDTASETASDEEGQPGAEAPAAEADAVTEAAPEEPAPAEAAAEATEGAAEGRGRGRRRRGGRRRPEDGSAAPEADKPEEPVRRYAGPTPADPFGGNFDPVFDALAAAEAVAEAAARRATVPAAPAADTAQPMEAQPTEAQAVPAEAAPVPADDLAPANAAAELSQPAAQPEGPEPLTAEPARAEPPVTSDATVADTAPSEAHAAEAPVTEMPVVEAAPSATHDHAPATGPDAAPVEAARAEATPAEPAQAEPAPAAPAQAAPAQVAPAQAEATSASVEPVVGEPVRPVVLDGATQAPRRAGWWKR</sequence>
<keyword evidence="8" id="KW-0472">Membrane</keyword>
<evidence type="ECO:0000256" key="3">
    <source>
        <dbReference type="ARBA" id="ARBA00022723"/>
    </source>
</evidence>
<keyword evidence="8" id="KW-0820">tRNA-binding</keyword>
<dbReference type="Pfam" id="PF20833">
    <property type="entry name" value="RNase_E_G_Thio"/>
    <property type="match status" value="1"/>
</dbReference>
<keyword evidence="8" id="KW-0699">rRNA-binding</keyword>
<feature type="region of interest" description="Disordered" evidence="9">
    <location>
        <begin position="302"/>
        <end position="340"/>
    </location>
</feature>
<keyword evidence="13" id="KW-1185">Reference proteome</keyword>
<feature type="compositionally biased region" description="Low complexity" evidence="9">
    <location>
        <begin position="836"/>
        <end position="852"/>
    </location>
</feature>
<comment type="subcellular location">
    <subcellularLocation>
        <location evidence="8">Cytoplasm</location>
    </subcellularLocation>
    <subcellularLocation>
        <location evidence="8">Cell inner membrane</location>
        <topology evidence="8">Peripheral membrane protein</topology>
        <orientation evidence="8">Cytoplasmic side</orientation>
    </subcellularLocation>
</comment>
<feature type="compositionally biased region" description="Low complexity" evidence="9">
    <location>
        <begin position="194"/>
        <end position="221"/>
    </location>
</feature>
<evidence type="ECO:0000256" key="9">
    <source>
        <dbReference type="SAM" id="MobiDB-lite"/>
    </source>
</evidence>
<proteinExistence type="inferred from homology"/>
<comment type="cofactor">
    <cofactor evidence="8">
        <name>Mg(2+)</name>
        <dbReference type="ChEBI" id="CHEBI:18420"/>
    </cofactor>
    <text evidence="8">Binds 1 Mg(2+) ion per subunit.</text>
</comment>
<feature type="compositionally biased region" description="Basic and acidic residues" evidence="9">
    <location>
        <begin position="885"/>
        <end position="904"/>
    </location>
</feature>
<evidence type="ECO:0000256" key="4">
    <source>
        <dbReference type="ARBA" id="ARBA00022759"/>
    </source>
</evidence>
<evidence type="ECO:0000256" key="1">
    <source>
        <dbReference type="ARBA" id="ARBA00022490"/>
    </source>
</evidence>
<comment type="function">
    <text evidence="8">Endoribonuclease that plays a central role in RNA processing and decay. Required for the maturation of 5S and 16S rRNAs and the majority of tRNAs. Also involved in the degradation of most mRNAs.</text>
</comment>
<dbReference type="InterPro" id="IPR019307">
    <property type="entry name" value="RNA-bd_AU-1/RNase_E/G"/>
</dbReference>
<feature type="binding site" evidence="8">
    <location>
        <position position="665"/>
    </location>
    <ligand>
        <name>Zn(2+)</name>
        <dbReference type="ChEBI" id="CHEBI:29105"/>
        <note>ligand shared between dimeric partners</note>
    </ligand>
</feature>
<dbReference type="NCBIfam" id="TIGR00757">
    <property type="entry name" value="RNaseEG"/>
    <property type="match status" value="1"/>
</dbReference>
<feature type="binding site" evidence="8">
    <location>
        <position position="604"/>
    </location>
    <ligand>
        <name>Mg(2+)</name>
        <dbReference type="ChEBI" id="CHEBI:18420"/>
        <note>catalytic</note>
    </ligand>
</feature>
<reference evidence="12 13" key="1">
    <citation type="submission" date="2024-09" db="EMBL/GenBank/DDBJ databases">
        <authorList>
            <person name="Sun Q."/>
            <person name="Mori K."/>
        </authorList>
    </citation>
    <scope>NUCLEOTIDE SEQUENCE [LARGE SCALE GENOMIC DNA]</scope>
    <source>
        <strain evidence="12 13">TBRC 5777</strain>
    </source>
</reference>
<evidence type="ECO:0000256" key="7">
    <source>
        <dbReference type="ARBA" id="ARBA00022884"/>
    </source>
</evidence>
<feature type="compositionally biased region" description="Basic residues" evidence="9">
    <location>
        <begin position="808"/>
        <end position="818"/>
    </location>
</feature>
<keyword evidence="5 8" id="KW-0378">Hydrolase</keyword>
<feature type="domain" description="RNase E/G thioredoxin-like" evidence="11">
    <location>
        <begin position="661"/>
        <end position="745"/>
    </location>
</feature>
<comment type="subunit">
    <text evidence="8">Homotetramer formed by a dimer of dimers.</text>
</comment>
<feature type="region of interest" description="Disordered" evidence="9">
    <location>
        <begin position="784"/>
        <end position="1104"/>
    </location>
</feature>
<dbReference type="InterPro" id="IPR028878">
    <property type="entry name" value="RNase_E"/>
</dbReference>
<dbReference type="PANTHER" id="PTHR30001:SF1">
    <property type="entry name" value="RIBONUCLEASE E_G-LIKE PROTEIN, CHLOROPLASTIC"/>
    <property type="match status" value="1"/>
</dbReference>
<feature type="compositionally biased region" description="Basic and acidic residues" evidence="9">
    <location>
        <begin position="328"/>
        <end position="337"/>
    </location>
</feature>
<dbReference type="Pfam" id="PF10150">
    <property type="entry name" value="RNase_E_G"/>
    <property type="match status" value="1"/>
</dbReference>
<feature type="region of interest" description="Required for zinc-mediated homotetramerization and catalytic activity" evidence="8">
    <location>
        <begin position="662"/>
        <end position="665"/>
    </location>
</feature>
<dbReference type="HAMAP" id="MF_00970">
    <property type="entry name" value="RNase_E"/>
    <property type="match status" value="1"/>
</dbReference>
<gene>
    <name evidence="8" type="primary">rne</name>
    <name evidence="12" type="ORF">ACFFGY_10125</name>
</gene>
<dbReference type="EC" id="3.1.26.12" evidence="8"/>